<sequence length="87" mass="9612">MELIFGAVSVFLSPRQVHALIELMKGLSSPDSVDNSNVCPRSRCAEKPMEASDFQRVERDLQQQLRLLPSTHGAGLQFSKGWSTAPL</sequence>
<dbReference type="OrthoDB" id="18982at2759"/>
<dbReference type="Proteomes" id="UP000792457">
    <property type="component" value="Unassembled WGS sequence"/>
</dbReference>
<evidence type="ECO:0000313" key="1">
    <source>
        <dbReference type="EMBL" id="KAG8235896.1"/>
    </source>
</evidence>
<gene>
    <name evidence="1" type="ORF">J437_LFUL010126</name>
</gene>
<accession>A0A8K0P6R1</accession>
<reference evidence="1" key="1">
    <citation type="submission" date="2013-04" db="EMBL/GenBank/DDBJ databases">
        <authorList>
            <person name="Qu J."/>
            <person name="Murali S.C."/>
            <person name="Bandaranaike D."/>
            <person name="Bellair M."/>
            <person name="Blankenburg K."/>
            <person name="Chao H."/>
            <person name="Dinh H."/>
            <person name="Doddapaneni H."/>
            <person name="Downs B."/>
            <person name="Dugan-Rocha S."/>
            <person name="Elkadiri S."/>
            <person name="Gnanaolivu R.D."/>
            <person name="Hernandez B."/>
            <person name="Javaid M."/>
            <person name="Jayaseelan J.C."/>
            <person name="Lee S."/>
            <person name="Li M."/>
            <person name="Ming W."/>
            <person name="Munidasa M."/>
            <person name="Muniz J."/>
            <person name="Nguyen L."/>
            <person name="Ongeri F."/>
            <person name="Osuji N."/>
            <person name="Pu L.-L."/>
            <person name="Puazo M."/>
            <person name="Qu C."/>
            <person name="Quiroz J."/>
            <person name="Raj R."/>
            <person name="Weissenberger G."/>
            <person name="Xin Y."/>
            <person name="Zou X."/>
            <person name="Han Y."/>
            <person name="Richards S."/>
            <person name="Worley K."/>
            <person name="Muzny D."/>
            <person name="Gibbs R."/>
        </authorList>
    </citation>
    <scope>NUCLEOTIDE SEQUENCE</scope>
    <source>
        <strain evidence="1">Sampled in the wild</strain>
    </source>
</reference>
<organism evidence="1 2">
    <name type="scientific">Ladona fulva</name>
    <name type="common">Scarce chaser dragonfly</name>
    <name type="synonym">Libellula fulva</name>
    <dbReference type="NCBI Taxonomy" id="123851"/>
    <lineage>
        <taxon>Eukaryota</taxon>
        <taxon>Metazoa</taxon>
        <taxon>Ecdysozoa</taxon>
        <taxon>Arthropoda</taxon>
        <taxon>Hexapoda</taxon>
        <taxon>Insecta</taxon>
        <taxon>Pterygota</taxon>
        <taxon>Palaeoptera</taxon>
        <taxon>Odonata</taxon>
        <taxon>Epiprocta</taxon>
        <taxon>Anisoptera</taxon>
        <taxon>Libelluloidea</taxon>
        <taxon>Libellulidae</taxon>
        <taxon>Ladona</taxon>
    </lineage>
</organism>
<comment type="caution">
    <text evidence="1">The sequence shown here is derived from an EMBL/GenBank/DDBJ whole genome shotgun (WGS) entry which is preliminary data.</text>
</comment>
<feature type="non-terminal residue" evidence="1">
    <location>
        <position position="87"/>
    </location>
</feature>
<keyword evidence="2" id="KW-1185">Reference proteome</keyword>
<reference evidence="1" key="2">
    <citation type="submission" date="2017-10" db="EMBL/GenBank/DDBJ databases">
        <title>Ladona fulva Genome sequencing and assembly.</title>
        <authorList>
            <person name="Murali S."/>
            <person name="Richards S."/>
            <person name="Bandaranaike D."/>
            <person name="Bellair M."/>
            <person name="Blankenburg K."/>
            <person name="Chao H."/>
            <person name="Dinh H."/>
            <person name="Doddapaneni H."/>
            <person name="Dugan-Rocha S."/>
            <person name="Elkadiri S."/>
            <person name="Gnanaolivu R."/>
            <person name="Hernandez B."/>
            <person name="Skinner E."/>
            <person name="Javaid M."/>
            <person name="Lee S."/>
            <person name="Li M."/>
            <person name="Ming W."/>
            <person name="Munidasa M."/>
            <person name="Muniz J."/>
            <person name="Nguyen L."/>
            <person name="Hughes D."/>
            <person name="Osuji N."/>
            <person name="Pu L.-L."/>
            <person name="Puazo M."/>
            <person name="Qu C."/>
            <person name="Quiroz J."/>
            <person name="Raj R."/>
            <person name="Weissenberger G."/>
            <person name="Xin Y."/>
            <person name="Zou X."/>
            <person name="Han Y."/>
            <person name="Worley K."/>
            <person name="Muzny D."/>
            <person name="Gibbs R."/>
        </authorList>
    </citation>
    <scope>NUCLEOTIDE SEQUENCE</scope>
    <source>
        <strain evidence="1">Sampled in the wild</strain>
    </source>
</reference>
<name>A0A8K0P6R1_LADFU</name>
<dbReference type="AlphaFoldDB" id="A0A8K0P6R1"/>
<proteinExistence type="predicted"/>
<dbReference type="EMBL" id="KZ308964">
    <property type="protein sequence ID" value="KAG8235896.1"/>
    <property type="molecule type" value="Genomic_DNA"/>
</dbReference>
<evidence type="ECO:0000313" key="2">
    <source>
        <dbReference type="Proteomes" id="UP000792457"/>
    </source>
</evidence>
<protein>
    <submittedName>
        <fullName evidence="1">Uncharacterized protein</fullName>
    </submittedName>
</protein>